<dbReference type="InterPro" id="IPR036938">
    <property type="entry name" value="PAP2/HPO_sf"/>
</dbReference>
<accession>A0AAD5S7J9</accession>
<dbReference type="Proteomes" id="UP001212841">
    <property type="component" value="Unassembled WGS sequence"/>
</dbReference>
<dbReference type="PANTHER" id="PTHR10165">
    <property type="entry name" value="LIPID PHOSPHATE PHOSPHATASE"/>
    <property type="match status" value="1"/>
</dbReference>
<dbReference type="GO" id="GO:0046839">
    <property type="term" value="P:phospholipid dephosphorylation"/>
    <property type="evidence" value="ECO:0007669"/>
    <property type="project" value="TreeGrafter"/>
</dbReference>
<reference evidence="8" key="1">
    <citation type="submission" date="2020-05" db="EMBL/GenBank/DDBJ databases">
        <title>Phylogenomic resolution of chytrid fungi.</title>
        <authorList>
            <person name="Stajich J.E."/>
            <person name="Amses K."/>
            <person name="Simmons R."/>
            <person name="Seto K."/>
            <person name="Myers J."/>
            <person name="Bonds A."/>
            <person name="Quandt C.A."/>
            <person name="Barry K."/>
            <person name="Liu P."/>
            <person name="Grigoriev I."/>
            <person name="Longcore J.E."/>
            <person name="James T.Y."/>
        </authorList>
    </citation>
    <scope>NUCLEOTIDE SEQUENCE</scope>
    <source>
        <strain evidence="8">JEL0318</strain>
    </source>
</reference>
<comment type="subcellular location">
    <subcellularLocation>
        <location evidence="1">Membrane</location>
        <topology evidence="1">Multi-pass membrane protein</topology>
    </subcellularLocation>
</comment>
<dbReference type="GO" id="GO:0008195">
    <property type="term" value="F:phosphatidate phosphatase activity"/>
    <property type="evidence" value="ECO:0007669"/>
    <property type="project" value="TreeGrafter"/>
</dbReference>
<evidence type="ECO:0000256" key="3">
    <source>
        <dbReference type="ARBA" id="ARBA00022692"/>
    </source>
</evidence>
<dbReference type="InterPro" id="IPR000326">
    <property type="entry name" value="PAP2/HPO"/>
</dbReference>
<dbReference type="GO" id="GO:0006644">
    <property type="term" value="P:phospholipid metabolic process"/>
    <property type="evidence" value="ECO:0007669"/>
    <property type="project" value="InterPro"/>
</dbReference>
<evidence type="ECO:0000256" key="6">
    <source>
        <dbReference type="SAM" id="Phobius"/>
    </source>
</evidence>
<feature type="transmembrane region" description="Helical" evidence="6">
    <location>
        <begin position="259"/>
        <end position="276"/>
    </location>
</feature>
<feature type="transmembrane region" description="Helical" evidence="6">
    <location>
        <begin position="132"/>
        <end position="151"/>
    </location>
</feature>
<dbReference type="InterPro" id="IPR043216">
    <property type="entry name" value="PAP-like"/>
</dbReference>
<feature type="transmembrane region" description="Helical" evidence="6">
    <location>
        <begin position="97"/>
        <end position="120"/>
    </location>
</feature>
<keyword evidence="4 6" id="KW-1133">Transmembrane helix</keyword>
<protein>
    <recommendedName>
        <fullName evidence="7">Phosphatidic acid phosphatase type 2/haloperoxidase domain-containing protein</fullName>
    </recommendedName>
</protein>
<evidence type="ECO:0000256" key="1">
    <source>
        <dbReference type="ARBA" id="ARBA00004141"/>
    </source>
</evidence>
<dbReference type="Pfam" id="PF01569">
    <property type="entry name" value="PAP2"/>
    <property type="match status" value="1"/>
</dbReference>
<keyword evidence="5 6" id="KW-0472">Membrane</keyword>
<gene>
    <name evidence="8" type="ORF">HK097_005487</name>
</gene>
<dbReference type="GO" id="GO:0016020">
    <property type="term" value="C:membrane"/>
    <property type="evidence" value="ECO:0007669"/>
    <property type="project" value="UniProtKB-SubCell"/>
</dbReference>
<dbReference type="Gene3D" id="1.20.144.10">
    <property type="entry name" value="Phosphatidic acid phosphatase type 2/haloperoxidase"/>
    <property type="match status" value="1"/>
</dbReference>
<evidence type="ECO:0000256" key="4">
    <source>
        <dbReference type="ARBA" id="ARBA00022989"/>
    </source>
</evidence>
<keyword evidence="3 6" id="KW-0812">Transmembrane</keyword>
<dbReference type="EMBL" id="JADGJD010002578">
    <property type="protein sequence ID" value="KAJ3031197.1"/>
    <property type="molecule type" value="Genomic_DNA"/>
</dbReference>
<sequence length="308" mass="33734">MAATRLASTDALNPSAERARITRTLPPPAVERSAFKIYPDGLENETFWGLLKIYAWEWLAVVLLAVSGALIELVPPYERVAWASDRGIAYPLIKETVPNWALGIIAIPIPIIIILLVSGFSRKTPRNYDIQTSLLGLGTALAFTLLLTQIVKVAVGGLRPDFLARCKPIIDPTDTLLHRVQSCTGDPEQIKEGRKSFFSGHSSFSHASMSYLSLYLSRHLSFTTPPIALKYILCLLPLIAAALVAISRVDNYWHRWPDVVVGAIVGYCVGILSYKYHNVPSHPAAMGETDALGGGEAEGERKMVEALE</sequence>
<keyword evidence="9" id="KW-1185">Reference proteome</keyword>
<feature type="domain" description="Phosphatidic acid phosphatase type 2/haloperoxidase" evidence="7">
    <location>
        <begin position="132"/>
        <end position="274"/>
    </location>
</feature>
<evidence type="ECO:0000259" key="7">
    <source>
        <dbReference type="SMART" id="SM00014"/>
    </source>
</evidence>
<dbReference type="SMART" id="SM00014">
    <property type="entry name" value="acidPPc"/>
    <property type="match status" value="1"/>
</dbReference>
<evidence type="ECO:0000313" key="9">
    <source>
        <dbReference type="Proteomes" id="UP001212841"/>
    </source>
</evidence>
<dbReference type="SUPFAM" id="SSF48317">
    <property type="entry name" value="Acid phosphatase/Vanadium-dependent haloperoxidase"/>
    <property type="match status" value="1"/>
</dbReference>
<feature type="transmembrane region" description="Helical" evidence="6">
    <location>
        <begin position="228"/>
        <end position="247"/>
    </location>
</feature>
<evidence type="ECO:0000256" key="5">
    <source>
        <dbReference type="ARBA" id="ARBA00023136"/>
    </source>
</evidence>
<name>A0AAD5S7J9_9FUNG</name>
<evidence type="ECO:0000313" key="8">
    <source>
        <dbReference type="EMBL" id="KAJ3031197.1"/>
    </source>
</evidence>
<proteinExistence type="inferred from homology"/>
<evidence type="ECO:0000256" key="2">
    <source>
        <dbReference type="ARBA" id="ARBA00008816"/>
    </source>
</evidence>
<comment type="similarity">
    <text evidence="2">Belongs to the PA-phosphatase related phosphoesterase family.</text>
</comment>
<comment type="caution">
    <text evidence="8">The sequence shown here is derived from an EMBL/GenBank/DDBJ whole genome shotgun (WGS) entry which is preliminary data.</text>
</comment>
<organism evidence="8 9">
    <name type="scientific">Rhizophlyctis rosea</name>
    <dbReference type="NCBI Taxonomy" id="64517"/>
    <lineage>
        <taxon>Eukaryota</taxon>
        <taxon>Fungi</taxon>
        <taxon>Fungi incertae sedis</taxon>
        <taxon>Chytridiomycota</taxon>
        <taxon>Chytridiomycota incertae sedis</taxon>
        <taxon>Chytridiomycetes</taxon>
        <taxon>Rhizophlyctidales</taxon>
        <taxon>Rhizophlyctidaceae</taxon>
        <taxon>Rhizophlyctis</taxon>
    </lineage>
</organism>
<dbReference type="PANTHER" id="PTHR10165:SF35">
    <property type="entry name" value="RE23632P"/>
    <property type="match status" value="1"/>
</dbReference>
<feature type="transmembrane region" description="Helical" evidence="6">
    <location>
        <begin position="58"/>
        <end position="77"/>
    </location>
</feature>
<feature type="non-terminal residue" evidence="8">
    <location>
        <position position="1"/>
    </location>
</feature>
<dbReference type="AlphaFoldDB" id="A0AAD5S7J9"/>